<dbReference type="InterPro" id="IPR036728">
    <property type="entry name" value="PBP_GOBP_sf"/>
</dbReference>
<dbReference type="GO" id="GO:0005549">
    <property type="term" value="F:odorant binding"/>
    <property type="evidence" value="ECO:0007669"/>
    <property type="project" value="InterPro"/>
</dbReference>
<gene>
    <name evidence="2" type="ORF">RN001_013920</name>
</gene>
<dbReference type="EMBL" id="JARPUR010000006">
    <property type="protein sequence ID" value="KAK4874560.1"/>
    <property type="molecule type" value="Genomic_DNA"/>
</dbReference>
<dbReference type="Gene3D" id="1.10.238.20">
    <property type="entry name" value="Pheromone/general odorant binding protein domain"/>
    <property type="match status" value="2"/>
</dbReference>
<name>A0AAN7SNX3_9COLE</name>
<sequence>MHTFNIIFIFSLNILFIYTFSETGLEDDDRECIKTLNLTVSFVINSFDKYNLLLEGNEEVNKFVNCTWTRLGYLTKNGIINPDALMKWIEKDIIKMDNNQTESIGHTLVNPCKSIKGEDSGDTAVKIPNAKAFSENDFDETDLHCLKELNIDKKVIIESYDDNDFIKEGNSQMNAFFTCGWKKDQLQAADGSINFTNLQSMIDYLLEKRKGVKNAKDREHLAKQGVDHCKDVKGDDHGIICVKMYNCLLKHIGELIQQ</sequence>
<proteinExistence type="predicted"/>
<feature type="signal peptide" evidence="1">
    <location>
        <begin position="1"/>
        <end position="21"/>
    </location>
</feature>
<organism evidence="2 3">
    <name type="scientific">Aquatica leii</name>
    <dbReference type="NCBI Taxonomy" id="1421715"/>
    <lineage>
        <taxon>Eukaryota</taxon>
        <taxon>Metazoa</taxon>
        <taxon>Ecdysozoa</taxon>
        <taxon>Arthropoda</taxon>
        <taxon>Hexapoda</taxon>
        <taxon>Insecta</taxon>
        <taxon>Pterygota</taxon>
        <taxon>Neoptera</taxon>
        <taxon>Endopterygota</taxon>
        <taxon>Coleoptera</taxon>
        <taxon>Polyphaga</taxon>
        <taxon>Elateriformia</taxon>
        <taxon>Elateroidea</taxon>
        <taxon>Lampyridae</taxon>
        <taxon>Luciolinae</taxon>
        <taxon>Aquatica</taxon>
    </lineage>
</organism>
<accession>A0AAN7SNX3</accession>
<keyword evidence="1" id="KW-0732">Signal</keyword>
<dbReference type="Proteomes" id="UP001353858">
    <property type="component" value="Unassembled WGS sequence"/>
</dbReference>
<protein>
    <submittedName>
        <fullName evidence="2">Uncharacterized protein</fullName>
    </submittedName>
</protein>
<dbReference type="SUPFAM" id="SSF47565">
    <property type="entry name" value="Insect pheromone/odorant-binding proteins"/>
    <property type="match status" value="2"/>
</dbReference>
<evidence type="ECO:0000256" key="1">
    <source>
        <dbReference type="SAM" id="SignalP"/>
    </source>
</evidence>
<evidence type="ECO:0000313" key="3">
    <source>
        <dbReference type="Proteomes" id="UP001353858"/>
    </source>
</evidence>
<feature type="chain" id="PRO_5042942793" evidence="1">
    <location>
        <begin position="22"/>
        <end position="258"/>
    </location>
</feature>
<reference evidence="3" key="1">
    <citation type="submission" date="2023-01" db="EMBL/GenBank/DDBJ databases">
        <title>Key to firefly adult light organ development and bioluminescence: homeobox transcription factors regulate luciferase expression and transportation to peroxisome.</title>
        <authorList>
            <person name="Fu X."/>
        </authorList>
    </citation>
    <scope>NUCLEOTIDE SEQUENCE [LARGE SCALE GENOMIC DNA]</scope>
</reference>
<dbReference type="Pfam" id="PF01395">
    <property type="entry name" value="PBP_GOBP"/>
    <property type="match status" value="2"/>
</dbReference>
<dbReference type="AlphaFoldDB" id="A0AAN7SNX3"/>
<comment type="caution">
    <text evidence="2">The sequence shown here is derived from an EMBL/GenBank/DDBJ whole genome shotgun (WGS) entry which is preliminary data.</text>
</comment>
<dbReference type="InterPro" id="IPR006170">
    <property type="entry name" value="PBP/GOBP"/>
</dbReference>
<keyword evidence="3" id="KW-1185">Reference proteome</keyword>
<evidence type="ECO:0000313" key="2">
    <source>
        <dbReference type="EMBL" id="KAK4874560.1"/>
    </source>
</evidence>